<reference evidence="3" key="1">
    <citation type="submission" date="2022-05" db="EMBL/GenBank/DDBJ databases">
        <authorList>
            <person name="Sun H.-N."/>
        </authorList>
    </citation>
    <scope>NUCLEOTIDE SEQUENCE</scope>
    <source>
        <strain evidence="3">HB14</strain>
    </source>
</reference>
<name>A0A9X2KTQ4_9GAMM</name>
<evidence type="ECO:0000259" key="2">
    <source>
        <dbReference type="Pfam" id="PF00561"/>
    </source>
</evidence>
<dbReference type="InterPro" id="IPR011050">
    <property type="entry name" value="Pectin_lyase_fold/virulence"/>
</dbReference>
<evidence type="ECO:0000313" key="3">
    <source>
        <dbReference type="EMBL" id="MCP8899442.1"/>
    </source>
</evidence>
<organism evidence="3 4">
    <name type="scientific">Gilvimarinus xylanilyticus</name>
    <dbReference type="NCBI Taxonomy" id="2944139"/>
    <lineage>
        <taxon>Bacteria</taxon>
        <taxon>Pseudomonadati</taxon>
        <taxon>Pseudomonadota</taxon>
        <taxon>Gammaproteobacteria</taxon>
        <taxon>Cellvibrionales</taxon>
        <taxon>Cellvibrionaceae</taxon>
        <taxon>Gilvimarinus</taxon>
    </lineage>
</organism>
<dbReference type="PANTHER" id="PTHR43798:SF31">
    <property type="entry name" value="AB HYDROLASE SUPERFAMILY PROTEIN YCLE"/>
    <property type="match status" value="1"/>
</dbReference>
<dbReference type="PANTHER" id="PTHR43798">
    <property type="entry name" value="MONOACYLGLYCEROL LIPASE"/>
    <property type="match status" value="1"/>
</dbReference>
<reference evidence="3" key="2">
    <citation type="submission" date="2023-01" db="EMBL/GenBank/DDBJ databases">
        <title>Gilvimarinus xylanilyticus HB14 isolated from Caulerpa lentillifera aquaculture base in Hainan, China.</title>
        <authorList>
            <person name="Zhang Y.-J."/>
        </authorList>
    </citation>
    <scope>NUCLEOTIDE SEQUENCE</scope>
    <source>
        <strain evidence="3">HB14</strain>
    </source>
</reference>
<proteinExistence type="predicted"/>
<keyword evidence="1 3" id="KW-0378">Hydrolase</keyword>
<protein>
    <submittedName>
        <fullName evidence="3">Alpha/beta hydrolase</fullName>
    </submittedName>
</protein>
<feature type="domain" description="AB hydrolase-1" evidence="2">
    <location>
        <begin position="41"/>
        <end position="277"/>
    </location>
</feature>
<gene>
    <name evidence="3" type="ORF">M6D89_09050</name>
</gene>
<evidence type="ECO:0000313" key="4">
    <source>
        <dbReference type="Proteomes" id="UP001139319"/>
    </source>
</evidence>
<dbReference type="PRINTS" id="PR00111">
    <property type="entry name" value="ABHYDROLASE"/>
</dbReference>
<dbReference type="InterPro" id="IPR029058">
    <property type="entry name" value="AB_hydrolase_fold"/>
</dbReference>
<comment type="caution">
    <text evidence="3">The sequence shown here is derived from an EMBL/GenBank/DDBJ whole genome shotgun (WGS) entry which is preliminary data.</text>
</comment>
<dbReference type="SUPFAM" id="SSF51126">
    <property type="entry name" value="Pectin lyase-like"/>
    <property type="match status" value="1"/>
</dbReference>
<dbReference type="AlphaFoldDB" id="A0A9X2KTQ4"/>
<evidence type="ECO:0000256" key="1">
    <source>
        <dbReference type="ARBA" id="ARBA00022801"/>
    </source>
</evidence>
<sequence>MNSARAQAPDLPDGWHSGYATETVYNSRVFWVEAGKQHKETVILIHGLGQKGWRDWRQLIPPLAEEYRVLAIDLPGFGRSDKPAAKYSPENYARVLDALVTDAGIGSFRLIGHSMGGNVALRYATRYPQKVQRLVLISAAGILERSTFAQHSAALPLETDMFPSLQQLPPSLREGMSEMVRTLGGGLLRWDALPNPDQLLNASDATWATALQGRPNLNAALALVQEDYSRDLTDLQVPSLILWGEDDPVTPLRTGQLLDGQIPDSQLITFTGMGHMPLNHPDQVYPPLQNFLHGELTGRARAITGKNHGDYHCHNQNDLTLTGHYRNIRIEDCNNIKLENLKAQSIYIRDANVSMLNVSITAPGTGLQIESSNLQATNLHVEAQQALVVSDSHIDIAGGKLTGTKSGLSTQTASRFVFSVSQIIEPSKARYMHGVYKFGKAP</sequence>
<dbReference type="Proteomes" id="UP001139319">
    <property type="component" value="Unassembled WGS sequence"/>
</dbReference>
<dbReference type="InterPro" id="IPR050266">
    <property type="entry name" value="AB_hydrolase_sf"/>
</dbReference>
<dbReference type="GO" id="GO:0016020">
    <property type="term" value="C:membrane"/>
    <property type="evidence" value="ECO:0007669"/>
    <property type="project" value="TreeGrafter"/>
</dbReference>
<dbReference type="EMBL" id="JAMFTH010000002">
    <property type="protein sequence ID" value="MCP8899442.1"/>
    <property type="molecule type" value="Genomic_DNA"/>
</dbReference>
<dbReference type="GO" id="GO:0016787">
    <property type="term" value="F:hydrolase activity"/>
    <property type="evidence" value="ECO:0007669"/>
    <property type="project" value="UniProtKB-KW"/>
</dbReference>
<dbReference type="RefSeq" id="WP_253967740.1">
    <property type="nucleotide sequence ID" value="NZ_JAMFTH010000002.1"/>
</dbReference>
<accession>A0A9X2KTQ4</accession>
<dbReference type="SUPFAM" id="SSF53474">
    <property type="entry name" value="alpha/beta-Hydrolases"/>
    <property type="match status" value="1"/>
</dbReference>
<keyword evidence="4" id="KW-1185">Reference proteome</keyword>
<dbReference type="Pfam" id="PF00561">
    <property type="entry name" value="Abhydrolase_1"/>
    <property type="match status" value="1"/>
</dbReference>
<dbReference type="InterPro" id="IPR000073">
    <property type="entry name" value="AB_hydrolase_1"/>
</dbReference>
<dbReference type="Gene3D" id="3.40.50.1820">
    <property type="entry name" value="alpha/beta hydrolase"/>
    <property type="match status" value="1"/>
</dbReference>